<dbReference type="eggNOG" id="ENOG502T445">
    <property type="taxonomic scope" value="Eukaryota"/>
</dbReference>
<keyword evidence="1" id="KW-0732">Signal</keyword>
<feature type="chain" id="PRO_5012135967" evidence="1">
    <location>
        <begin position="16"/>
        <end position="213"/>
    </location>
</feature>
<name>A0A0A2VZ11_BEABA</name>
<dbReference type="OrthoDB" id="4870575at2759"/>
<protein>
    <submittedName>
        <fullName evidence="2">Uncharacterized protein</fullName>
    </submittedName>
</protein>
<evidence type="ECO:0000313" key="3">
    <source>
        <dbReference type="Proteomes" id="UP000030106"/>
    </source>
</evidence>
<reference evidence="2" key="1">
    <citation type="submission" date="2012-10" db="EMBL/GenBank/DDBJ databases">
        <title>Genome sequencing and analysis of entomopathogenic fungi Beauveria bassiana D1-5.</title>
        <authorList>
            <person name="Li Q."/>
            <person name="Wang L."/>
            <person name="Zhang Z."/>
            <person name="Wang Q."/>
            <person name="Ren J."/>
            <person name="Wang M."/>
            <person name="Xu W."/>
            <person name="Wang J."/>
            <person name="Lu Y."/>
            <person name="Du Q."/>
            <person name="Sun Z."/>
        </authorList>
    </citation>
    <scope>NUCLEOTIDE SEQUENCE [LARGE SCALE GENOMIC DNA]</scope>
    <source>
        <strain evidence="2">D1-5</strain>
    </source>
</reference>
<dbReference type="AlphaFoldDB" id="A0A0A2VZ11"/>
<evidence type="ECO:0000256" key="1">
    <source>
        <dbReference type="SAM" id="SignalP"/>
    </source>
</evidence>
<dbReference type="Proteomes" id="UP000030106">
    <property type="component" value="Unassembled WGS sequence"/>
</dbReference>
<sequence>MRFSLVVPFAAAVLALDIRNLDKRDEAPGIPKAIRGQFTVIKTIPRRSEGLCKFVIDVIGKPEDATPAMSCWAGGEQMLRNMPRSTAGILAARLAVEYDEACHLDENSSYTTADGSASFPVFSPGDASDVSSVVLGQKREYFFLDCGAVFVSQPGYGSSGSSVAAQVKMIRDSRGLMPILAESFPPEFFAKTSKGPFSATAPPPWLEDAQSGI</sequence>
<comment type="caution">
    <text evidence="2">The sequence shown here is derived from an EMBL/GenBank/DDBJ whole genome shotgun (WGS) entry which is preliminary data.</text>
</comment>
<dbReference type="EMBL" id="ANFO01000196">
    <property type="protein sequence ID" value="KGQ11597.1"/>
    <property type="molecule type" value="Genomic_DNA"/>
</dbReference>
<feature type="signal peptide" evidence="1">
    <location>
        <begin position="1"/>
        <end position="15"/>
    </location>
</feature>
<accession>A0A0A2VZ11</accession>
<proteinExistence type="predicted"/>
<evidence type="ECO:0000313" key="2">
    <source>
        <dbReference type="EMBL" id="KGQ11597.1"/>
    </source>
</evidence>
<organism evidence="2 3">
    <name type="scientific">Beauveria bassiana D1-5</name>
    <dbReference type="NCBI Taxonomy" id="1245745"/>
    <lineage>
        <taxon>Eukaryota</taxon>
        <taxon>Fungi</taxon>
        <taxon>Dikarya</taxon>
        <taxon>Ascomycota</taxon>
        <taxon>Pezizomycotina</taxon>
        <taxon>Sordariomycetes</taxon>
        <taxon>Hypocreomycetidae</taxon>
        <taxon>Hypocreales</taxon>
        <taxon>Cordycipitaceae</taxon>
        <taxon>Beauveria</taxon>
    </lineage>
</organism>
<gene>
    <name evidence="2" type="ORF">BBAD15_g2669</name>
</gene>
<dbReference type="HOGENOM" id="CLU_1175225_0_0_1"/>